<dbReference type="OrthoDB" id="9989344at2"/>
<proteinExistence type="predicted"/>
<sequence>MFGLLTKPRYGDESLAHSSALVSYLRSWSTERRRQRLQRDAFNSLLKLDDDILWDVVGVRREDVVRLANLPIGVDAMAALKEITAERRA</sequence>
<dbReference type="Proteomes" id="UP000192656">
    <property type="component" value="Unassembled WGS sequence"/>
</dbReference>
<dbReference type="RefSeq" id="WP_084410317.1">
    <property type="nucleotide sequence ID" value="NZ_FWXR01000010.1"/>
</dbReference>
<name>A0A1W2CGG6_9HYPH</name>
<dbReference type="STRING" id="937218.SAMN06297251_11023"/>
<keyword evidence="2" id="KW-1185">Reference proteome</keyword>
<evidence type="ECO:0008006" key="3">
    <source>
        <dbReference type="Google" id="ProtNLM"/>
    </source>
</evidence>
<evidence type="ECO:0000313" key="2">
    <source>
        <dbReference type="Proteomes" id="UP000192656"/>
    </source>
</evidence>
<protein>
    <recommendedName>
        <fullName evidence="3">DUF1127 domain-containing protein</fullName>
    </recommendedName>
</protein>
<dbReference type="EMBL" id="FWXR01000010">
    <property type="protein sequence ID" value="SMC84313.1"/>
    <property type="molecule type" value="Genomic_DNA"/>
</dbReference>
<evidence type="ECO:0000313" key="1">
    <source>
        <dbReference type="EMBL" id="SMC84313.1"/>
    </source>
</evidence>
<organism evidence="1 2">
    <name type="scientific">Fulvimarina manganoxydans</name>
    <dbReference type="NCBI Taxonomy" id="937218"/>
    <lineage>
        <taxon>Bacteria</taxon>
        <taxon>Pseudomonadati</taxon>
        <taxon>Pseudomonadota</taxon>
        <taxon>Alphaproteobacteria</taxon>
        <taxon>Hyphomicrobiales</taxon>
        <taxon>Aurantimonadaceae</taxon>
        <taxon>Fulvimarina</taxon>
    </lineage>
</organism>
<gene>
    <name evidence="1" type="ORF">SAMN06297251_11023</name>
</gene>
<dbReference type="AlphaFoldDB" id="A0A1W2CGG6"/>
<reference evidence="1 2" key="1">
    <citation type="submission" date="2017-04" db="EMBL/GenBank/DDBJ databases">
        <authorList>
            <person name="Afonso C.L."/>
            <person name="Miller P.J."/>
            <person name="Scott M.A."/>
            <person name="Spackman E."/>
            <person name="Goraichik I."/>
            <person name="Dimitrov K.M."/>
            <person name="Suarez D.L."/>
            <person name="Swayne D.E."/>
        </authorList>
    </citation>
    <scope>NUCLEOTIDE SEQUENCE [LARGE SCALE GENOMIC DNA]</scope>
    <source>
        <strain evidence="1 2">CGMCC 1.10972</strain>
    </source>
</reference>
<accession>A0A1W2CGG6</accession>